<protein>
    <submittedName>
        <fullName evidence="1">Uncharacterized protein</fullName>
    </submittedName>
</protein>
<comment type="caution">
    <text evidence="1">The sequence shown here is derived from an EMBL/GenBank/DDBJ whole genome shotgun (WGS) entry which is preliminary data.</text>
</comment>
<organism evidence="1 2">
    <name type="scientific">Pistacia integerrima</name>
    <dbReference type="NCBI Taxonomy" id="434235"/>
    <lineage>
        <taxon>Eukaryota</taxon>
        <taxon>Viridiplantae</taxon>
        <taxon>Streptophyta</taxon>
        <taxon>Embryophyta</taxon>
        <taxon>Tracheophyta</taxon>
        <taxon>Spermatophyta</taxon>
        <taxon>Magnoliopsida</taxon>
        <taxon>eudicotyledons</taxon>
        <taxon>Gunneridae</taxon>
        <taxon>Pentapetalae</taxon>
        <taxon>rosids</taxon>
        <taxon>malvids</taxon>
        <taxon>Sapindales</taxon>
        <taxon>Anacardiaceae</taxon>
        <taxon>Pistacia</taxon>
    </lineage>
</organism>
<accession>A0ACC0ZF70</accession>
<sequence>MSKRGMTAQNLRLLPFDDSQSADKSMKQVPKAVEKVLAGAIRREMALEDFCAKQTSEIKHLNRLVQQYKHVRECNAIIGQTRENKILRLEGLMGGVLSTEEFMEEEFVSVMPEHKVC</sequence>
<evidence type="ECO:0000313" key="2">
    <source>
        <dbReference type="Proteomes" id="UP001163603"/>
    </source>
</evidence>
<gene>
    <name evidence="1" type="ORF">Pint_15999</name>
</gene>
<dbReference type="Proteomes" id="UP001163603">
    <property type="component" value="Chromosome 2"/>
</dbReference>
<proteinExistence type="predicted"/>
<reference evidence="2" key="1">
    <citation type="journal article" date="2023" name="G3 (Bethesda)">
        <title>Genome assembly and association tests identify interacting loci associated with vigor, precocity, and sex in interspecific pistachio rootstocks.</title>
        <authorList>
            <person name="Palmer W."/>
            <person name="Jacygrad E."/>
            <person name="Sagayaradj S."/>
            <person name="Cavanaugh K."/>
            <person name="Han R."/>
            <person name="Bertier L."/>
            <person name="Beede B."/>
            <person name="Kafkas S."/>
            <person name="Golino D."/>
            <person name="Preece J."/>
            <person name="Michelmore R."/>
        </authorList>
    </citation>
    <scope>NUCLEOTIDE SEQUENCE [LARGE SCALE GENOMIC DNA]</scope>
</reference>
<evidence type="ECO:0000313" key="1">
    <source>
        <dbReference type="EMBL" id="KAJ0049673.1"/>
    </source>
</evidence>
<dbReference type="EMBL" id="CM047737">
    <property type="protein sequence ID" value="KAJ0049673.1"/>
    <property type="molecule type" value="Genomic_DNA"/>
</dbReference>
<keyword evidence="2" id="KW-1185">Reference proteome</keyword>
<name>A0ACC0ZF70_9ROSI</name>